<feature type="compositionally biased region" description="Basic and acidic residues" evidence="1">
    <location>
        <begin position="18"/>
        <end position="28"/>
    </location>
</feature>
<evidence type="ECO:0000256" key="1">
    <source>
        <dbReference type="SAM" id="MobiDB-lite"/>
    </source>
</evidence>
<protein>
    <submittedName>
        <fullName evidence="2">RSAM-modified peptide</fullName>
    </submittedName>
</protein>
<dbReference type="EMBL" id="CP147988">
    <property type="protein sequence ID" value="WXK51680.1"/>
    <property type="molecule type" value="Genomic_DNA"/>
</dbReference>
<reference evidence="2 3" key="1">
    <citation type="submission" date="2024-02" db="EMBL/GenBank/DDBJ databases">
        <title>complete genome of Flavobacterium ginsenosidimutans Str. YTB16.</title>
        <authorList>
            <person name="Wang Q."/>
        </authorList>
    </citation>
    <scope>NUCLEOTIDE SEQUENCE [LARGE SCALE GENOMIC DNA]</scope>
    <source>
        <strain evidence="2 3">YTB16</strain>
    </source>
</reference>
<dbReference type="Proteomes" id="UP001447857">
    <property type="component" value="Chromosome"/>
</dbReference>
<accession>A0ABZ2QEL3</accession>
<feature type="compositionally biased region" description="Gly residues" evidence="1">
    <location>
        <begin position="42"/>
        <end position="51"/>
    </location>
</feature>
<evidence type="ECO:0000313" key="3">
    <source>
        <dbReference type="Proteomes" id="UP001447857"/>
    </source>
</evidence>
<evidence type="ECO:0000313" key="2">
    <source>
        <dbReference type="EMBL" id="WXK51680.1"/>
    </source>
</evidence>
<dbReference type="RefSeq" id="WP_111286171.1">
    <property type="nucleotide sequence ID" value="NZ_CP147988.1"/>
</dbReference>
<proteinExistence type="predicted"/>
<keyword evidence="3" id="KW-1185">Reference proteome</keyword>
<feature type="region of interest" description="Disordered" evidence="1">
    <location>
        <begin position="18"/>
        <end position="51"/>
    </location>
</feature>
<gene>
    <name evidence="2" type="ORF">V6624_08565</name>
</gene>
<sequence>MKTKILKIKDFEIEKLNKEAQKTVRGGDDEPVDPKNNPAKGSGNGSGVTGG</sequence>
<name>A0ABZ2QEL3_9FLAO</name>
<organism evidence="2 3">
    <name type="scientific">Flavobacterium ginsenosidimutans</name>
    <dbReference type="NCBI Taxonomy" id="687844"/>
    <lineage>
        <taxon>Bacteria</taxon>
        <taxon>Pseudomonadati</taxon>
        <taxon>Bacteroidota</taxon>
        <taxon>Flavobacteriia</taxon>
        <taxon>Flavobacteriales</taxon>
        <taxon>Flavobacteriaceae</taxon>
        <taxon>Flavobacterium</taxon>
    </lineage>
</organism>